<organism evidence="1">
    <name type="scientific">marine metagenome</name>
    <dbReference type="NCBI Taxonomy" id="408172"/>
    <lineage>
        <taxon>unclassified sequences</taxon>
        <taxon>metagenomes</taxon>
        <taxon>ecological metagenomes</taxon>
    </lineage>
</organism>
<name>A0A381TFN6_9ZZZZ</name>
<feature type="non-terminal residue" evidence="1">
    <location>
        <position position="1"/>
    </location>
</feature>
<dbReference type="AlphaFoldDB" id="A0A381TFN6"/>
<dbReference type="EMBL" id="UINC01004522">
    <property type="protein sequence ID" value="SVA14942.1"/>
    <property type="molecule type" value="Genomic_DNA"/>
</dbReference>
<accession>A0A381TFN6</accession>
<protein>
    <submittedName>
        <fullName evidence="1">Uncharacterized protein</fullName>
    </submittedName>
</protein>
<reference evidence="1" key="1">
    <citation type="submission" date="2018-05" db="EMBL/GenBank/DDBJ databases">
        <authorList>
            <person name="Lanie J.A."/>
            <person name="Ng W.-L."/>
            <person name="Kazmierczak K.M."/>
            <person name="Andrzejewski T.M."/>
            <person name="Davidsen T.M."/>
            <person name="Wayne K.J."/>
            <person name="Tettelin H."/>
            <person name="Glass J.I."/>
            <person name="Rusch D."/>
            <person name="Podicherti R."/>
            <person name="Tsui H.-C.T."/>
            <person name="Winkler M.E."/>
        </authorList>
    </citation>
    <scope>NUCLEOTIDE SEQUENCE</scope>
</reference>
<evidence type="ECO:0000313" key="1">
    <source>
        <dbReference type="EMBL" id="SVA14942.1"/>
    </source>
</evidence>
<gene>
    <name evidence="1" type="ORF">METZ01_LOCUS67796</name>
</gene>
<proteinExistence type="predicted"/>
<sequence length="53" mass="6587">VPVHHSDDRLRRHHWCQNQPAHFDQNFAVMKTEVFSVRPDRIWLLNRRILLNW</sequence>